<protein>
    <submittedName>
        <fullName evidence="2">Helix-turn-helix domain-containing protein</fullName>
    </submittedName>
</protein>
<dbReference type="EMBL" id="JAABLP010000001">
    <property type="protein sequence ID" value="NBN62078.1"/>
    <property type="molecule type" value="Genomic_DNA"/>
</dbReference>
<dbReference type="InterPro" id="IPR036388">
    <property type="entry name" value="WH-like_DNA-bd_sf"/>
</dbReference>
<gene>
    <name evidence="2" type="ORF">GWI71_00125</name>
</gene>
<dbReference type="Gene3D" id="1.10.10.10">
    <property type="entry name" value="Winged helix-like DNA-binding domain superfamily/Winged helix DNA-binding domain"/>
    <property type="match status" value="1"/>
</dbReference>
<dbReference type="InterPro" id="IPR041657">
    <property type="entry name" value="HTH_17"/>
</dbReference>
<comment type="caution">
    <text evidence="2">The sequence shown here is derived from an EMBL/GenBank/DDBJ whole genome shotgun (WGS) entry which is preliminary data.</text>
</comment>
<name>A0ABW9ZB70_9HYPH</name>
<dbReference type="InterPro" id="IPR009061">
    <property type="entry name" value="DNA-bd_dom_put_sf"/>
</dbReference>
<sequence length="66" mass="7277">MTEGELAERLGVAAQTLRRWRLQGRGPAYMKCGDRASTATVRYRLADIEAWERSRVAVTGEAPAVA</sequence>
<dbReference type="Proteomes" id="UP000541347">
    <property type="component" value="Unassembled WGS sequence"/>
</dbReference>
<accession>A0ABW9ZB70</accession>
<feature type="domain" description="Helix-turn-helix" evidence="1">
    <location>
        <begin position="2"/>
        <end position="54"/>
    </location>
</feature>
<organism evidence="2 3">
    <name type="scientific">Pannonibacter tanglangensis</name>
    <dbReference type="NCBI Taxonomy" id="2750084"/>
    <lineage>
        <taxon>Bacteria</taxon>
        <taxon>Pseudomonadati</taxon>
        <taxon>Pseudomonadota</taxon>
        <taxon>Alphaproteobacteria</taxon>
        <taxon>Hyphomicrobiales</taxon>
        <taxon>Stappiaceae</taxon>
        <taxon>Pannonibacter</taxon>
    </lineage>
</organism>
<reference evidence="2 3" key="1">
    <citation type="submission" date="2020-01" db="EMBL/GenBank/DDBJ databases">
        <authorList>
            <person name="Peng S.Y."/>
            <person name="Li J."/>
            <person name="Wang M."/>
            <person name="Wang L."/>
            <person name="Wang C.Q."/>
            <person name="Wang J.R."/>
        </authorList>
    </citation>
    <scope>NUCLEOTIDE SEQUENCE [LARGE SCALE GENOMIC DNA]</scope>
    <source>
        <strain evidence="2 3">XCT-34</strain>
    </source>
</reference>
<keyword evidence="3" id="KW-1185">Reference proteome</keyword>
<evidence type="ECO:0000313" key="2">
    <source>
        <dbReference type="EMBL" id="NBN62078.1"/>
    </source>
</evidence>
<dbReference type="SUPFAM" id="SSF46955">
    <property type="entry name" value="Putative DNA-binding domain"/>
    <property type="match status" value="1"/>
</dbReference>
<proteinExistence type="predicted"/>
<evidence type="ECO:0000259" key="1">
    <source>
        <dbReference type="Pfam" id="PF12728"/>
    </source>
</evidence>
<evidence type="ECO:0000313" key="3">
    <source>
        <dbReference type="Proteomes" id="UP000541347"/>
    </source>
</evidence>
<dbReference type="Pfam" id="PF12728">
    <property type="entry name" value="HTH_17"/>
    <property type="match status" value="1"/>
</dbReference>